<evidence type="ECO:0000259" key="3">
    <source>
        <dbReference type="PROSITE" id="PS50112"/>
    </source>
</evidence>
<dbReference type="Gene3D" id="3.60.40.10">
    <property type="entry name" value="PPM-type phosphatase domain"/>
    <property type="match status" value="1"/>
</dbReference>
<dbReference type="SUPFAM" id="SSF55785">
    <property type="entry name" value="PYP-like sensor domain (PAS domain)"/>
    <property type="match status" value="2"/>
</dbReference>
<organism evidence="4 5">
    <name type="scientific">Streptomyces bambusae</name>
    <dbReference type="NCBI Taxonomy" id="1550616"/>
    <lineage>
        <taxon>Bacteria</taxon>
        <taxon>Bacillati</taxon>
        <taxon>Actinomycetota</taxon>
        <taxon>Actinomycetes</taxon>
        <taxon>Kitasatosporales</taxon>
        <taxon>Streptomycetaceae</taxon>
        <taxon>Streptomyces</taxon>
    </lineage>
</organism>
<feature type="domain" description="PAS" evidence="3">
    <location>
        <begin position="147"/>
        <end position="217"/>
    </location>
</feature>
<reference evidence="4 5" key="1">
    <citation type="submission" date="2019-12" db="EMBL/GenBank/DDBJ databases">
        <title>Genome sequence of Streptomyces bambusae.</title>
        <authorList>
            <person name="Bansal K."/>
            <person name="Choksket S."/>
            <person name="Korpole S."/>
            <person name="Patil P.B."/>
        </authorList>
    </citation>
    <scope>NUCLEOTIDE SEQUENCE [LARGE SCALE GENOMIC DNA]</scope>
    <source>
        <strain evidence="4 5">SK60</strain>
    </source>
</reference>
<accession>A0ABS6ZDW2</accession>
<comment type="caution">
    <text evidence="4">The sequence shown here is derived from an EMBL/GenBank/DDBJ whole genome shotgun (WGS) entry which is preliminary data.</text>
</comment>
<dbReference type="Gene3D" id="3.30.450.20">
    <property type="entry name" value="PAS domain"/>
    <property type="match status" value="2"/>
</dbReference>
<feature type="region of interest" description="Disordered" evidence="2">
    <location>
        <begin position="690"/>
        <end position="712"/>
    </location>
</feature>
<protein>
    <submittedName>
        <fullName evidence="4">SpoIIE family protein phosphatase</fullName>
    </submittedName>
</protein>
<feature type="domain" description="PAS" evidence="3">
    <location>
        <begin position="45"/>
        <end position="96"/>
    </location>
</feature>
<dbReference type="InterPro" id="IPR036457">
    <property type="entry name" value="PPM-type-like_dom_sf"/>
</dbReference>
<dbReference type="PANTHER" id="PTHR43156">
    <property type="entry name" value="STAGE II SPORULATION PROTEIN E-RELATED"/>
    <property type="match status" value="1"/>
</dbReference>
<evidence type="ECO:0000256" key="2">
    <source>
        <dbReference type="SAM" id="MobiDB-lite"/>
    </source>
</evidence>
<dbReference type="SMART" id="SM00091">
    <property type="entry name" value="PAS"/>
    <property type="match status" value="2"/>
</dbReference>
<dbReference type="PANTHER" id="PTHR43156:SF2">
    <property type="entry name" value="STAGE II SPORULATION PROTEIN E"/>
    <property type="match status" value="1"/>
</dbReference>
<dbReference type="PROSITE" id="PS50112">
    <property type="entry name" value="PAS"/>
    <property type="match status" value="2"/>
</dbReference>
<dbReference type="SMART" id="SM00065">
    <property type="entry name" value="GAF"/>
    <property type="match status" value="1"/>
</dbReference>
<dbReference type="InterPro" id="IPR001932">
    <property type="entry name" value="PPM-type_phosphatase-like_dom"/>
</dbReference>
<proteinExistence type="predicted"/>
<dbReference type="InterPro" id="IPR052016">
    <property type="entry name" value="Bact_Sigma-Reg"/>
</dbReference>
<dbReference type="NCBIfam" id="TIGR00229">
    <property type="entry name" value="sensory_box"/>
    <property type="match status" value="2"/>
</dbReference>
<dbReference type="Proteomes" id="UP000812013">
    <property type="component" value="Unassembled WGS sequence"/>
</dbReference>
<dbReference type="SUPFAM" id="SSF55781">
    <property type="entry name" value="GAF domain-like"/>
    <property type="match status" value="1"/>
</dbReference>
<dbReference type="EMBL" id="WTFF01000247">
    <property type="protein sequence ID" value="MBW5485388.1"/>
    <property type="molecule type" value="Genomic_DNA"/>
</dbReference>
<dbReference type="SUPFAM" id="SSF81606">
    <property type="entry name" value="PP2C-like"/>
    <property type="match status" value="1"/>
</dbReference>
<evidence type="ECO:0000256" key="1">
    <source>
        <dbReference type="ARBA" id="ARBA00022801"/>
    </source>
</evidence>
<dbReference type="Pfam" id="PF08448">
    <property type="entry name" value="PAS_4"/>
    <property type="match status" value="2"/>
</dbReference>
<gene>
    <name evidence="4" type="ORF">GPJ59_26810</name>
</gene>
<dbReference type="CDD" id="cd00130">
    <property type="entry name" value="PAS"/>
    <property type="match status" value="2"/>
</dbReference>
<dbReference type="InterPro" id="IPR035965">
    <property type="entry name" value="PAS-like_dom_sf"/>
</dbReference>
<dbReference type="SMART" id="SM00331">
    <property type="entry name" value="PP2C_SIG"/>
    <property type="match status" value="1"/>
</dbReference>
<evidence type="ECO:0000313" key="5">
    <source>
        <dbReference type="Proteomes" id="UP000812013"/>
    </source>
</evidence>
<keyword evidence="1" id="KW-0378">Hydrolase</keyword>
<dbReference type="InterPro" id="IPR003018">
    <property type="entry name" value="GAF"/>
</dbReference>
<dbReference type="Pfam" id="PF01590">
    <property type="entry name" value="GAF"/>
    <property type="match status" value="1"/>
</dbReference>
<dbReference type="InterPro" id="IPR013656">
    <property type="entry name" value="PAS_4"/>
</dbReference>
<evidence type="ECO:0000313" key="4">
    <source>
        <dbReference type="EMBL" id="MBW5485388.1"/>
    </source>
</evidence>
<sequence length="712" mass="76341">MPIRVRSFALDTRQWASQAPSEPQRAVGYAGVLRELLPIALWREDTQGRVVEWSLAAQDLLGYLPGEVLGRPASHTLVPDGNRDLADELTRRVHAGETVVGTLSVRHRDGHPVTMEMWIVPATDPAGRAGTLLIAVETSEVLRMRDSLAALESLFTQSPIGLATLGPDLRFLRVNEALARMNGVSAADHMGRRLTEVVPGVNATALEEMMQRALDRGTPVIDARRTGRTPADPDRDHTWSCSYAPLRDGSGRTLGLIASLIDITEGQQALVDAERARQRFALLAEAGTRIGTTLDLRQTAQEIVQVLVPRLADSADVQMLEEVLDPDDTGSARQGLVRRLAAAFPDPTAPTAKLVPGMTLQVPVGSVYERVIAEGRPMNLTHADVPQLITDPRAGRLRDYLVASVGSARLIPLVARGTVLGGVVVTRLRTREPFDEQDCVLLDELAGRAALNIDNARMYTAQREAALTLQRSLTNSALPDVADLELTGRYLPASEHDVGGDWFDVITLPEGRTGLVIGDVMGHGVHAAAVMGQLRTSVRTLARHGVPPVEMLRSLDAVVAELGEDEMATCVYAVHDPATGGCVVARAGHPPPAVVTPDGGVTFLHGPEGTPLGTGGGDFHVEEVPLPPGSLLALYTDGLIEARDRDLDEGMRRLAEALHHLDRPLEEISDTVLQQLLPCPAQDDVAVLLARPKPRTAPPDPPGRQAPAGPPG</sequence>
<dbReference type="Pfam" id="PF07228">
    <property type="entry name" value="SpoIIE"/>
    <property type="match status" value="1"/>
</dbReference>
<keyword evidence="5" id="KW-1185">Reference proteome</keyword>
<feature type="compositionally biased region" description="Pro residues" evidence="2">
    <location>
        <begin position="695"/>
        <end position="712"/>
    </location>
</feature>
<name>A0ABS6ZDW2_9ACTN</name>
<dbReference type="Gene3D" id="3.30.450.40">
    <property type="match status" value="1"/>
</dbReference>
<dbReference type="InterPro" id="IPR000014">
    <property type="entry name" value="PAS"/>
</dbReference>
<dbReference type="InterPro" id="IPR029016">
    <property type="entry name" value="GAF-like_dom_sf"/>
</dbReference>